<comment type="caution">
    <text evidence="1">The sequence shown here is derived from an EMBL/GenBank/DDBJ whole genome shotgun (WGS) entry which is preliminary data.</text>
</comment>
<dbReference type="Proteomes" id="UP001148662">
    <property type="component" value="Unassembled WGS sequence"/>
</dbReference>
<evidence type="ECO:0000313" key="1">
    <source>
        <dbReference type="EMBL" id="KAJ3529272.1"/>
    </source>
</evidence>
<sequence length="362" mass="40858">MGKGGLEVFKSRAVYYIWCHPSDGHPQWLGRRMYQVIPKKPTQLAEWVSKKQGELSAMLKQYNRLLPKWPRDEQVVNNRYVIITKAHPITLSFDERASYIYEIDLDHLIFSFRGLPLFHLDNVPLDMDVQRVLRLCKCTDTLHCSGTRHDFPARYAFNMKRLKAPGQFRGKGFATYERHFTAIVAAPHDILSLRGKLSHSEDVCLCALEHYVGGYTEGFLDVITQEIGLPHNPASIGPHGREIALTLACAALLPMHLVGIDSRELCRPHVALTGYKEDYWFVRKHICITLATLLHDERNAQSHISKLVDKVMSTPDVPSVVYGVVFSPFSCIVISCPRCLPALVVYPRDAVAHTVGSPSCLG</sequence>
<evidence type="ECO:0000313" key="2">
    <source>
        <dbReference type="Proteomes" id="UP001148662"/>
    </source>
</evidence>
<accession>A0ACC1S087</accession>
<protein>
    <submittedName>
        <fullName evidence="1">Uncharacterized protein</fullName>
    </submittedName>
</protein>
<dbReference type="EMBL" id="JANHOG010001956">
    <property type="protein sequence ID" value="KAJ3529272.1"/>
    <property type="molecule type" value="Genomic_DNA"/>
</dbReference>
<keyword evidence="2" id="KW-1185">Reference proteome</keyword>
<reference evidence="1" key="1">
    <citation type="submission" date="2022-07" db="EMBL/GenBank/DDBJ databases">
        <title>Genome Sequence of Phlebia brevispora.</title>
        <authorList>
            <person name="Buettner E."/>
        </authorList>
    </citation>
    <scope>NUCLEOTIDE SEQUENCE</scope>
    <source>
        <strain evidence="1">MPL23</strain>
    </source>
</reference>
<organism evidence="1 2">
    <name type="scientific">Phlebia brevispora</name>
    <dbReference type="NCBI Taxonomy" id="194682"/>
    <lineage>
        <taxon>Eukaryota</taxon>
        <taxon>Fungi</taxon>
        <taxon>Dikarya</taxon>
        <taxon>Basidiomycota</taxon>
        <taxon>Agaricomycotina</taxon>
        <taxon>Agaricomycetes</taxon>
        <taxon>Polyporales</taxon>
        <taxon>Meruliaceae</taxon>
        <taxon>Phlebia</taxon>
    </lineage>
</organism>
<proteinExistence type="predicted"/>
<gene>
    <name evidence="1" type="ORF">NM688_g7875</name>
</gene>
<name>A0ACC1S087_9APHY</name>